<dbReference type="Pfam" id="PF18376">
    <property type="entry name" value="MDD_C"/>
    <property type="match status" value="1"/>
</dbReference>
<evidence type="ECO:0000256" key="7">
    <source>
        <dbReference type="ARBA" id="ARBA00023239"/>
    </source>
</evidence>
<dbReference type="Pfam" id="PF22700">
    <property type="entry name" value="MVD-like_N"/>
    <property type="match status" value="1"/>
</dbReference>
<dbReference type="InterPro" id="IPR014721">
    <property type="entry name" value="Ribsml_uS5_D2-typ_fold_subgr"/>
</dbReference>
<evidence type="ECO:0000256" key="1">
    <source>
        <dbReference type="ARBA" id="ARBA00008831"/>
    </source>
</evidence>
<dbReference type="InterPro" id="IPR053859">
    <property type="entry name" value="MVD-like_N"/>
</dbReference>
<evidence type="ECO:0000256" key="2">
    <source>
        <dbReference type="ARBA" id="ARBA00012296"/>
    </source>
</evidence>
<dbReference type="SUPFAM" id="SSF54211">
    <property type="entry name" value="Ribosomal protein S5 domain 2-like"/>
    <property type="match status" value="1"/>
</dbReference>
<name>A0A136LX43_9BACT</name>
<sequence>MKATATAPANIAFIKYWGRKDHKLFLPLTTTNSMNLSACTAETVIEFGVSGGDTITITDNTGNSKEINNVPGEKDGMLYTTLDRVRQRTGVSDYAQVTSKLSFPMGAGIASSAAGMAAFVAAAYAAAGDMDTVNDREELSREIRLSGSVSAARSSHDGFTEHLYGETHEKAYTVQIAPAEHWDLVDLVAVLSPEEKKISSALGHSLADSSPFMQARLDYLNGKPELARQAILDKDFASLALLSEIDTINMHAVMMTSRPPAFYLSPASIDIMKNVISWREDQGLNVFYTFDAGPNPHVITTAAEAESVRKLLEKHSEVQFVLENHPADGVRITSHG</sequence>
<dbReference type="GO" id="GO:0004163">
    <property type="term" value="F:diphosphomevalonate decarboxylase activity"/>
    <property type="evidence" value="ECO:0007669"/>
    <property type="project" value="UniProtKB-EC"/>
</dbReference>
<reference evidence="10 11" key="1">
    <citation type="submission" date="2015-02" db="EMBL/GenBank/DDBJ databases">
        <title>Improved understanding of the partial-nitritation anammox process through 23 genomes representing the majority of the microbial community.</title>
        <authorList>
            <person name="Speth D.R."/>
            <person name="In T Zandt M."/>
            <person name="Guerrero Cruz S."/>
            <person name="Jetten M.S."/>
            <person name="Dutilh B.E."/>
        </authorList>
    </citation>
    <scope>NUCLEOTIDE SEQUENCE [LARGE SCALE GENOMIC DNA]</scope>
    <source>
        <strain evidence="10">OLB20</strain>
    </source>
</reference>
<protein>
    <recommendedName>
        <fullName evidence="2">diphosphomevalonate decarboxylase</fullName>
        <ecNumber evidence="2">4.1.1.33</ecNumber>
    </recommendedName>
</protein>
<dbReference type="InterPro" id="IPR020568">
    <property type="entry name" value="Ribosomal_Su5_D2-typ_SF"/>
</dbReference>
<dbReference type="InterPro" id="IPR041431">
    <property type="entry name" value="Mvd1_C"/>
</dbReference>
<evidence type="ECO:0000313" key="10">
    <source>
        <dbReference type="EMBL" id="KXK26224.1"/>
    </source>
</evidence>
<dbReference type="GO" id="GO:0005524">
    <property type="term" value="F:ATP binding"/>
    <property type="evidence" value="ECO:0007669"/>
    <property type="project" value="UniProtKB-KW"/>
</dbReference>
<evidence type="ECO:0000256" key="6">
    <source>
        <dbReference type="ARBA" id="ARBA00023098"/>
    </source>
</evidence>
<feature type="domain" description="Diphosphomevalonate decarboxylase-like N-terminal" evidence="9">
    <location>
        <begin position="7"/>
        <end position="172"/>
    </location>
</feature>
<proteinExistence type="inferred from homology"/>
<keyword evidence="5" id="KW-0067">ATP-binding</keyword>
<dbReference type="GO" id="GO:0019287">
    <property type="term" value="P:isopentenyl diphosphate biosynthetic process, mevalonate pathway"/>
    <property type="evidence" value="ECO:0007669"/>
    <property type="project" value="InterPro"/>
</dbReference>
<dbReference type="PANTHER" id="PTHR10977">
    <property type="entry name" value="DIPHOSPHOMEVALONATE DECARBOXYLASE"/>
    <property type="match status" value="1"/>
</dbReference>
<keyword evidence="6" id="KW-0443">Lipid metabolism</keyword>
<dbReference type="Proteomes" id="UP000070457">
    <property type="component" value="Unassembled WGS sequence"/>
</dbReference>
<dbReference type="Gene3D" id="3.30.70.890">
    <property type="entry name" value="GHMP kinase, C-terminal domain"/>
    <property type="match status" value="1"/>
</dbReference>
<dbReference type="NCBIfam" id="TIGR01240">
    <property type="entry name" value="mevDPdecarb"/>
    <property type="match status" value="1"/>
</dbReference>
<dbReference type="Gene3D" id="3.30.230.10">
    <property type="match status" value="1"/>
</dbReference>
<evidence type="ECO:0000259" key="9">
    <source>
        <dbReference type="Pfam" id="PF22700"/>
    </source>
</evidence>
<evidence type="ECO:0000256" key="3">
    <source>
        <dbReference type="ARBA" id="ARBA00022516"/>
    </source>
</evidence>
<dbReference type="EC" id="4.1.1.33" evidence="2"/>
<dbReference type="InterPro" id="IPR036554">
    <property type="entry name" value="GHMP_kinase_C_sf"/>
</dbReference>
<dbReference type="STRING" id="1617426.TR69_WS6001001219"/>
<comment type="similarity">
    <text evidence="1">Belongs to the diphosphomevalonate decarboxylase family.</text>
</comment>
<evidence type="ECO:0000313" key="11">
    <source>
        <dbReference type="Proteomes" id="UP000070457"/>
    </source>
</evidence>
<dbReference type="GO" id="GO:0005829">
    <property type="term" value="C:cytosol"/>
    <property type="evidence" value="ECO:0007669"/>
    <property type="project" value="InterPro"/>
</dbReference>
<evidence type="ECO:0000259" key="8">
    <source>
        <dbReference type="Pfam" id="PF18376"/>
    </source>
</evidence>
<dbReference type="InterPro" id="IPR029765">
    <property type="entry name" value="Mev_diP_decarb"/>
</dbReference>
<dbReference type="PIRSF" id="PIRSF015950">
    <property type="entry name" value="Mev_P_decrbx"/>
    <property type="match status" value="1"/>
</dbReference>
<dbReference type="AlphaFoldDB" id="A0A136LX43"/>
<gene>
    <name evidence="10" type="ORF">TR69_WS6001001219</name>
</gene>
<feature type="domain" description="Mvd1 C-terminal" evidence="8">
    <location>
        <begin position="187"/>
        <end position="316"/>
    </location>
</feature>
<evidence type="ECO:0000256" key="4">
    <source>
        <dbReference type="ARBA" id="ARBA00022741"/>
    </source>
</evidence>
<comment type="caution">
    <text evidence="10">The sequence shown here is derived from an EMBL/GenBank/DDBJ whole genome shotgun (WGS) entry which is preliminary data.</text>
</comment>
<keyword evidence="7" id="KW-0456">Lyase</keyword>
<dbReference type="PANTHER" id="PTHR10977:SF3">
    <property type="entry name" value="DIPHOSPHOMEVALONATE DECARBOXYLASE"/>
    <property type="match status" value="1"/>
</dbReference>
<evidence type="ECO:0000256" key="5">
    <source>
        <dbReference type="ARBA" id="ARBA00022840"/>
    </source>
</evidence>
<dbReference type="InterPro" id="IPR005935">
    <property type="entry name" value="Mev_decarb"/>
</dbReference>
<keyword evidence="4" id="KW-0547">Nucleotide-binding</keyword>
<dbReference type="EMBL" id="JYNZ01000004">
    <property type="protein sequence ID" value="KXK26224.1"/>
    <property type="molecule type" value="Genomic_DNA"/>
</dbReference>
<organism evidence="10 11">
    <name type="scientific">candidate division WS6 bacterium OLB20</name>
    <dbReference type="NCBI Taxonomy" id="1617426"/>
    <lineage>
        <taxon>Bacteria</taxon>
        <taxon>Candidatus Dojkabacteria</taxon>
    </lineage>
</organism>
<keyword evidence="3" id="KW-0444">Lipid biosynthesis</keyword>
<accession>A0A136LX43</accession>
<dbReference type="SUPFAM" id="SSF55060">
    <property type="entry name" value="GHMP Kinase, C-terminal domain"/>
    <property type="match status" value="1"/>
</dbReference>